<organism evidence="5 6">
    <name type="scientific">Colletotrichum godetiae</name>
    <dbReference type="NCBI Taxonomy" id="1209918"/>
    <lineage>
        <taxon>Eukaryota</taxon>
        <taxon>Fungi</taxon>
        <taxon>Dikarya</taxon>
        <taxon>Ascomycota</taxon>
        <taxon>Pezizomycotina</taxon>
        <taxon>Sordariomycetes</taxon>
        <taxon>Hypocreomycetidae</taxon>
        <taxon>Glomerellales</taxon>
        <taxon>Glomerellaceae</taxon>
        <taxon>Colletotrichum</taxon>
        <taxon>Colletotrichum acutatum species complex</taxon>
    </lineage>
</organism>
<accession>A0AAJ0EZV1</accession>
<dbReference type="InterPro" id="IPR027417">
    <property type="entry name" value="P-loop_NTPase"/>
</dbReference>
<reference evidence="5" key="1">
    <citation type="submission" date="2021-06" db="EMBL/GenBank/DDBJ databases">
        <title>Comparative genomics, transcriptomics and evolutionary studies reveal genomic signatures of adaptation to plant cell wall in hemibiotrophic fungi.</title>
        <authorList>
            <consortium name="DOE Joint Genome Institute"/>
            <person name="Baroncelli R."/>
            <person name="Diaz J.F."/>
            <person name="Benocci T."/>
            <person name="Peng M."/>
            <person name="Battaglia E."/>
            <person name="Haridas S."/>
            <person name="Andreopoulos W."/>
            <person name="Labutti K."/>
            <person name="Pangilinan J."/>
            <person name="Floch G.L."/>
            <person name="Makela M.R."/>
            <person name="Henrissat B."/>
            <person name="Grigoriev I.V."/>
            <person name="Crouch J.A."/>
            <person name="De Vries R.P."/>
            <person name="Sukno S.A."/>
            <person name="Thon M.R."/>
        </authorList>
    </citation>
    <scope>NUCLEOTIDE SEQUENCE</scope>
    <source>
        <strain evidence="5">CBS 193.32</strain>
    </source>
</reference>
<feature type="region of interest" description="Disordered" evidence="3">
    <location>
        <begin position="43"/>
        <end position="66"/>
    </location>
</feature>
<evidence type="ECO:0000256" key="2">
    <source>
        <dbReference type="PROSITE-ProRule" id="PRU00023"/>
    </source>
</evidence>
<dbReference type="InterPro" id="IPR002110">
    <property type="entry name" value="Ankyrin_rpt"/>
</dbReference>
<feature type="domain" description="Nephrocystin 3-like N-terminal" evidence="4">
    <location>
        <begin position="443"/>
        <end position="594"/>
    </location>
</feature>
<dbReference type="Proteomes" id="UP001224890">
    <property type="component" value="Unassembled WGS sequence"/>
</dbReference>
<dbReference type="Pfam" id="PF12796">
    <property type="entry name" value="Ank_2"/>
    <property type="match status" value="1"/>
</dbReference>
<dbReference type="PROSITE" id="PS50088">
    <property type="entry name" value="ANK_REPEAT"/>
    <property type="match status" value="1"/>
</dbReference>
<dbReference type="Gene3D" id="3.40.50.300">
    <property type="entry name" value="P-loop containing nucleotide triphosphate hydrolases"/>
    <property type="match status" value="1"/>
</dbReference>
<dbReference type="PANTHER" id="PTHR35391:SF7">
    <property type="entry name" value="C2H2-TYPE DOMAIN-CONTAINING PROTEIN"/>
    <property type="match status" value="1"/>
</dbReference>
<dbReference type="EMBL" id="JAHMHR010000002">
    <property type="protein sequence ID" value="KAK1700498.1"/>
    <property type="molecule type" value="Genomic_DNA"/>
</dbReference>
<evidence type="ECO:0000313" key="6">
    <source>
        <dbReference type="Proteomes" id="UP001224890"/>
    </source>
</evidence>
<name>A0AAJ0EZV1_9PEZI</name>
<evidence type="ECO:0000313" key="5">
    <source>
        <dbReference type="EMBL" id="KAK1700498.1"/>
    </source>
</evidence>
<feature type="compositionally biased region" description="Polar residues" evidence="3">
    <location>
        <begin position="43"/>
        <end position="52"/>
    </location>
</feature>
<dbReference type="SMART" id="SM00248">
    <property type="entry name" value="ANK"/>
    <property type="match status" value="4"/>
</dbReference>
<feature type="compositionally biased region" description="Basic and acidic residues" evidence="3">
    <location>
        <begin position="53"/>
        <end position="66"/>
    </location>
</feature>
<dbReference type="PANTHER" id="PTHR35391">
    <property type="entry name" value="C2H2-TYPE DOMAIN-CONTAINING PROTEIN-RELATED"/>
    <property type="match status" value="1"/>
</dbReference>
<dbReference type="RefSeq" id="XP_060436255.1">
    <property type="nucleotide sequence ID" value="XM_060580490.1"/>
</dbReference>
<protein>
    <recommendedName>
        <fullName evidence="4">Nephrocystin 3-like N-terminal domain-containing protein</fullName>
    </recommendedName>
</protein>
<feature type="repeat" description="ANK" evidence="2">
    <location>
        <begin position="882"/>
        <end position="914"/>
    </location>
</feature>
<dbReference type="Pfam" id="PF24883">
    <property type="entry name" value="NPHP3_N"/>
    <property type="match status" value="1"/>
</dbReference>
<evidence type="ECO:0000256" key="1">
    <source>
        <dbReference type="ARBA" id="ARBA00022737"/>
    </source>
</evidence>
<comment type="caution">
    <text evidence="5">The sequence shown here is derived from an EMBL/GenBank/DDBJ whole genome shotgun (WGS) entry which is preliminary data.</text>
</comment>
<gene>
    <name evidence="5" type="ORF">BDP55DRAFT_743511</name>
</gene>
<evidence type="ECO:0000259" key="4">
    <source>
        <dbReference type="Pfam" id="PF24883"/>
    </source>
</evidence>
<keyword evidence="6" id="KW-1185">Reference proteome</keyword>
<dbReference type="InterPro" id="IPR036770">
    <property type="entry name" value="Ankyrin_rpt-contain_sf"/>
</dbReference>
<evidence type="ECO:0000256" key="3">
    <source>
        <dbReference type="SAM" id="MobiDB-lite"/>
    </source>
</evidence>
<proteinExistence type="predicted"/>
<dbReference type="AlphaFoldDB" id="A0AAJ0EZV1"/>
<feature type="compositionally biased region" description="Low complexity" evidence="3">
    <location>
        <begin position="162"/>
        <end position="173"/>
    </location>
</feature>
<dbReference type="InterPro" id="IPR056884">
    <property type="entry name" value="NPHP3-like_N"/>
</dbReference>
<dbReference type="GeneID" id="85465016"/>
<keyword evidence="1" id="KW-0677">Repeat</keyword>
<feature type="region of interest" description="Disordered" evidence="3">
    <location>
        <begin position="161"/>
        <end position="185"/>
    </location>
</feature>
<dbReference type="SUPFAM" id="SSF52540">
    <property type="entry name" value="P-loop containing nucleoside triphosphate hydrolases"/>
    <property type="match status" value="1"/>
</dbReference>
<dbReference type="SUPFAM" id="SSF48403">
    <property type="entry name" value="Ankyrin repeat"/>
    <property type="match status" value="1"/>
</dbReference>
<feature type="region of interest" description="Disordered" evidence="3">
    <location>
        <begin position="344"/>
        <end position="366"/>
    </location>
</feature>
<dbReference type="Gene3D" id="1.25.40.20">
    <property type="entry name" value="Ankyrin repeat-containing domain"/>
    <property type="match status" value="1"/>
</dbReference>
<keyword evidence="2" id="KW-0040">ANK repeat</keyword>
<sequence length="931" mass="105345">MHKELILDEEMNTIDVFSIYSVFDRRHVEEWVIQLRKTVQATVSTSQAAGETTTDKVDNGEDQSDEKASIFRDKDIKLLDRWSKATTVRRRTLAYWRRHARKLAKQDPEAAPQEIRVPAFLPPMILRTTAPDSIAVPSSKGVTMLSETEATRIPTQIDVTDTSSTTSYSTYYSEEGETTDLPKPPKLASRDSEFICPYCHVLCPERDTRGRHWSSTNNIRMDHIMQDLQPYQCTYSDCRSAEDLFTTGDSWIGHESQVHRRIWRCSEHPDLFMTKDELARHFELSHTALGNTQVQEILKHAHTGTQDLRTECPFCMSHGPFEEDLTSYMASHMERLALFSIPQETGNDEDDDQSRKSGSKVAQGGGSVGSLNSVNLTFSDAGSLPPFDSEHGIIGVQASGSLGSKLEKDDVPKLDAHSEVWDWLAPEDHTVKFEFYLGKRPPGTLSWFSESVDYEISVSPKGGMIYLPGLPGAGKSVLAAAIIDHLTERFNPPEARVAYYFCPSQRQNRTTETMLRSLIRQMLQGVSELPRLLQAIRQSYLQDGKLPSLWALLDAFVEAAGKVSRLFIMIDGYDILRSDQSQKLVEHLEFLSKRSGLVIQDSDGYLRIFYPTAYGYFIDNQSEWFPKVAEDQAYFCCEYLTRFTNTVEDVHSGFQHDLTKYPFISHAAIAWGRHAFQAFEQEKKLRESTSFRVVKKFFSDSRRVQSATEMMGMSNIFIRNRVPDKSFFPFWTSLHLATYFGLTEIVRDLISEYEASGNVALTQRISLFELAAECGHRSTLSLLLESWSVGPRTMDDVLLGAARPGFQDIAEMALIHGADPRKPPPLCAASKYGQDRIVRLLLDAAPDLVESGHEEPLYLAIRSGHLSAVRSFFDRVASKHANSKKLFYEAIKAKNIAMMKLLVEYGADLNEKSQDRLTPEDMTSQGRQHKL</sequence>